<protein>
    <recommendedName>
        <fullName evidence="2">Retroviral aspartyl protease</fullName>
    </recommendedName>
</protein>
<evidence type="ECO:0000313" key="1">
    <source>
        <dbReference type="EMBL" id="CBH74005.1"/>
    </source>
</evidence>
<dbReference type="AlphaFoldDB" id="E6PC22"/>
<sequence>MSNVNASSMNGNGLGADGLIGFPLFADAVTTIDFTNGTLQLQDPNQTHPSKLAGIHAIIDLSSGIPQVPMKIDGRIPVDTFLDTGDPYLVLIPKSLVFQEHLTMLVDNTLGGYFSSHVAVGGVGGRYQIGHCGRLDSIAFGQIVYQNPKTCETTSFIGYRALVGLDFLRHFKRIIFDYPQSRMIFVPKV</sequence>
<comment type="caution">
    <text evidence="1">The sequence shown here is derived from an EMBL/GenBank/DDBJ whole genome shotgun (WGS) entry which is preliminary data.</text>
</comment>
<dbReference type="EMBL" id="CABL01000001">
    <property type="protein sequence ID" value="CBH74005.1"/>
    <property type="molecule type" value="Genomic_DNA"/>
</dbReference>
<gene>
    <name evidence="1" type="ORF">CARN1_1892</name>
</gene>
<evidence type="ECO:0008006" key="2">
    <source>
        <dbReference type="Google" id="ProtNLM"/>
    </source>
</evidence>
<name>E6PC22_9ZZZZ</name>
<dbReference type="InterPro" id="IPR021109">
    <property type="entry name" value="Peptidase_aspartic_dom_sf"/>
</dbReference>
<dbReference type="Gene3D" id="2.40.70.10">
    <property type="entry name" value="Acid Proteases"/>
    <property type="match status" value="1"/>
</dbReference>
<reference evidence="1" key="1">
    <citation type="submission" date="2009-10" db="EMBL/GenBank/DDBJ databases">
        <title>Diversity of trophic interactions inside an arsenic-rich microbial ecosystem.</title>
        <authorList>
            <person name="Bertin P.N."/>
            <person name="Heinrich-Salmeron A."/>
            <person name="Pelletier E."/>
            <person name="Goulhen-Chollet F."/>
            <person name="Arsene-Ploetze F."/>
            <person name="Gallien S."/>
            <person name="Calteau A."/>
            <person name="Vallenet D."/>
            <person name="Casiot C."/>
            <person name="Chane-Woon-Ming B."/>
            <person name="Giloteaux L."/>
            <person name="Barakat M."/>
            <person name="Bonnefoy V."/>
            <person name="Bruneel O."/>
            <person name="Chandler M."/>
            <person name="Cleiss J."/>
            <person name="Duran R."/>
            <person name="Elbaz-Poulichet F."/>
            <person name="Fonknechten N."/>
            <person name="Lauga B."/>
            <person name="Mornico D."/>
            <person name="Ortet P."/>
            <person name="Schaeffer C."/>
            <person name="Siguier P."/>
            <person name="Alexander Thil Smith A."/>
            <person name="Van Dorsselaer A."/>
            <person name="Weissenbach J."/>
            <person name="Medigue C."/>
            <person name="Le Paslier D."/>
        </authorList>
    </citation>
    <scope>NUCLEOTIDE SEQUENCE</scope>
</reference>
<organism evidence="1">
    <name type="scientific">mine drainage metagenome</name>
    <dbReference type="NCBI Taxonomy" id="410659"/>
    <lineage>
        <taxon>unclassified sequences</taxon>
        <taxon>metagenomes</taxon>
        <taxon>ecological metagenomes</taxon>
    </lineage>
</organism>
<proteinExistence type="predicted"/>
<accession>E6PC22</accession>